<accession>A0A9D7HK11</accession>
<dbReference type="PANTHER" id="PTHR35010">
    <property type="entry name" value="BLL4672 PROTEIN-RELATED"/>
    <property type="match status" value="1"/>
</dbReference>
<dbReference type="Pfam" id="PF13560">
    <property type="entry name" value="HTH_31"/>
    <property type="match status" value="1"/>
</dbReference>
<dbReference type="GO" id="GO:0003677">
    <property type="term" value="F:DNA binding"/>
    <property type="evidence" value="ECO:0007669"/>
    <property type="project" value="InterPro"/>
</dbReference>
<proteinExistence type="predicted"/>
<protein>
    <submittedName>
        <fullName evidence="2">Helix-turn-helix domain-containing protein</fullName>
    </submittedName>
</protein>
<dbReference type="SMART" id="SM00530">
    <property type="entry name" value="HTH_XRE"/>
    <property type="match status" value="1"/>
</dbReference>
<dbReference type="InterPro" id="IPR001387">
    <property type="entry name" value="Cro/C1-type_HTH"/>
</dbReference>
<gene>
    <name evidence="2" type="ORF">IPH26_00230</name>
</gene>
<dbReference type="Proteomes" id="UP000807785">
    <property type="component" value="Unassembled WGS sequence"/>
</dbReference>
<dbReference type="PANTHER" id="PTHR35010:SF2">
    <property type="entry name" value="BLL4672 PROTEIN"/>
    <property type="match status" value="1"/>
</dbReference>
<dbReference type="InterPro" id="IPR010982">
    <property type="entry name" value="Lambda_DNA-bd_dom_sf"/>
</dbReference>
<evidence type="ECO:0000313" key="3">
    <source>
        <dbReference type="Proteomes" id="UP000807785"/>
    </source>
</evidence>
<dbReference type="InterPro" id="IPR041413">
    <property type="entry name" value="MLTR_LBD"/>
</dbReference>
<feature type="domain" description="HTH cro/C1-type" evidence="1">
    <location>
        <begin position="10"/>
        <end position="82"/>
    </location>
</feature>
<dbReference type="Gene3D" id="3.30.450.180">
    <property type="match status" value="1"/>
</dbReference>
<dbReference type="SUPFAM" id="SSF47413">
    <property type="entry name" value="lambda repressor-like DNA-binding domains"/>
    <property type="match status" value="1"/>
</dbReference>
<comment type="caution">
    <text evidence="2">The sequence shown here is derived from an EMBL/GenBank/DDBJ whole genome shotgun (WGS) entry which is preliminary data.</text>
</comment>
<reference evidence="2" key="1">
    <citation type="submission" date="2020-10" db="EMBL/GenBank/DDBJ databases">
        <title>Connecting structure to function with the recovery of over 1000 high-quality activated sludge metagenome-assembled genomes encoding full-length rRNA genes using long-read sequencing.</title>
        <authorList>
            <person name="Singleton C.M."/>
            <person name="Petriglieri F."/>
            <person name="Kristensen J.M."/>
            <person name="Kirkegaard R.H."/>
            <person name="Michaelsen T.Y."/>
            <person name="Andersen M.H."/>
            <person name="Karst S.M."/>
            <person name="Dueholm M.S."/>
            <person name="Nielsen P.H."/>
            <person name="Albertsen M."/>
        </authorList>
    </citation>
    <scope>NUCLEOTIDE SEQUENCE</scope>
    <source>
        <strain evidence="2">Bjer_18-Q3-R1-45_BAT3C.347</strain>
    </source>
</reference>
<name>A0A9D7HK11_9PROT</name>
<dbReference type="Gene3D" id="1.10.260.40">
    <property type="entry name" value="lambda repressor-like DNA-binding domains"/>
    <property type="match status" value="1"/>
</dbReference>
<dbReference type="EMBL" id="JADJEV010000001">
    <property type="protein sequence ID" value="MBK6971439.1"/>
    <property type="molecule type" value="Genomic_DNA"/>
</dbReference>
<sequence length="263" mass="29820">MDTRKELGEFLQAARSRQAPEAFGFPAGSRRRTQGLRREEVAQLAGISPTWYTWIEQGRPVNVSADALERLAQGLHLTRGERAYIFELAGRRDPLAAAPESDAAADLLISLVANIAIPAYILGRTWDMLAWNKPAAALFAGWLDQRVRESELPRNLLRYVFLAPGARALIVDWETRAGRLVAEFRADCRTRLDEPALVRLIDDLKKGSPEFARFWKQHNVLERQGGRRDFNHCRRGLVSYQQVTLKPVDQDQLKLVLLKPDRA</sequence>
<evidence type="ECO:0000259" key="1">
    <source>
        <dbReference type="SMART" id="SM00530"/>
    </source>
</evidence>
<dbReference type="Pfam" id="PF17765">
    <property type="entry name" value="MLTR_LBD"/>
    <property type="match status" value="1"/>
</dbReference>
<dbReference type="AlphaFoldDB" id="A0A9D7HK11"/>
<organism evidence="2 3">
    <name type="scientific">Candidatus Methylophosphatis roskildensis</name>
    <dbReference type="NCBI Taxonomy" id="2899263"/>
    <lineage>
        <taxon>Bacteria</taxon>
        <taxon>Pseudomonadati</taxon>
        <taxon>Pseudomonadota</taxon>
        <taxon>Betaproteobacteria</taxon>
        <taxon>Nitrosomonadales</taxon>
        <taxon>Sterolibacteriaceae</taxon>
        <taxon>Candidatus Methylophosphatis</taxon>
    </lineage>
</organism>
<evidence type="ECO:0000313" key="2">
    <source>
        <dbReference type="EMBL" id="MBK6971439.1"/>
    </source>
</evidence>
<dbReference type="CDD" id="cd00093">
    <property type="entry name" value="HTH_XRE"/>
    <property type="match status" value="1"/>
</dbReference>